<comment type="cofactor">
    <cofactor evidence="11">
        <name>FMN</name>
        <dbReference type="ChEBI" id="CHEBI:58210"/>
    </cofactor>
    <text evidence="11">Binds 1 FMN per subunit.</text>
</comment>
<evidence type="ECO:0000259" key="12">
    <source>
        <dbReference type="Pfam" id="PF01180"/>
    </source>
</evidence>
<dbReference type="NCBIfam" id="NF003645">
    <property type="entry name" value="PRK05286.1-2"/>
    <property type="match status" value="1"/>
</dbReference>
<dbReference type="Proteomes" id="UP000295678">
    <property type="component" value="Unassembled WGS sequence"/>
</dbReference>
<dbReference type="AlphaFoldDB" id="A0A4R3MHB9"/>
<dbReference type="InterPro" id="IPR005719">
    <property type="entry name" value="Dihydroorotate_DH_2"/>
</dbReference>
<keyword evidence="8 11" id="KW-0560">Oxidoreductase</keyword>
<evidence type="ECO:0000256" key="10">
    <source>
        <dbReference type="ARBA" id="ARBA00048639"/>
    </source>
</evidence>
<proteinExistence type="inferred from homology"/>
<evidence type="ECO:0000256" key="3">
    <source>
        <dbReference type="ARBA" id="ARBA00005161"/>
    </source>
</evidence>
<protein>
    <recommendedName>
        <fullName evidence="11">Dihydroorotate dehydrogenase (quinone)</fullName>
        <ecNumber evidence="11">1.3.5.2</ecNumber>
    </recommendedName>
    <alternativeName>
        <fullName evidence="11">DHOdehase</fullName>
        <shortName evidence="11">DHOD</shortName>
        <shortName evidence="11">DHODase</shortName>
    </alternativeName>
    <alternativeName>
        <fullName evidence="11">Dihydroorotate oxidase</fullName>
    </alternativeName>
</protein>
<evidence type="ECO:0000256" key="4">
    <source>
        <dbReference type="ARBA" id="ARBA00005359"/>
    </source>
</evidence>
<keyword evidence="14" id="KW-1185">Reference proteome</keyword>
<accession>A0A4R3MHB9</accession>
<keyword evidence="5 11" id="KW-0285">Flavoprotein</keyword>
<dbReference type="Pfam" id="PF01180">
    <property type="entry name" value="DHO_dh"/>
    <property type="match status" value="1"/>
</dbReference>
<comment type="subunit">
    <text evidence="11">Monomer.</text>
</comment>
<feature type="binding site" evidence="11">
    <location>
        <begin position="315"/>
        <end position="316"/>
    </location>
    <ligand>
        <name>FMN</name>
        <dbReference type="ChEBI" id="CHEBI:58210"/>
    </ligand>
</feature>
<keyword evidence="6 11" id="KW-0288">FMN</keyword>
<dbReference type="GO" id="GO:0005737">
    <property type="term" value="C:cytoplasm"/>
    <property type="evidence" value="ECO:0007669"/>
    <property type="project" value="InterPro"/>
</dbReference>
<dbReference type="PANTHER" id="PTHR48109">
    <property type="entry name" value="DIHYDROOROTATE DEHYDROGENASE (QUINONE), MITOCHONDRIAL-RELATED"/>
    <property type="match status" value="1"/>
</dbReference>
<dbReference type="HAMAP" id="MF_00225">
    <property type="entry name" value="DHO_dh_type2"/>
    <property type="match status" value="1"/>
</dbReference>
<dbReference type="EMBL" id="SMAK01000001">
    <property type="protein sequence ID" value="TCT13221.1"/>
    <property type="molecule type" value="Genomic_DNA"/>
</dbReference>
<feature type="binding site" evidence="11">
    <location>
        <position position="86"/>
    </location>
    <ligand>
        <name>FMN</name>
        <dbReference type="ChEBI" id="CHEBI:58210"/>
    </ligand>
</feature>
<comment type="subcellular location">
    <subcellularLocation>
        <location evidence="11">Cell membrane</location>
        <topology evidence="11">Peripheral membrane protein</topology>
    </subcellularLocation>
    <subcellularLocation>
        <location evidence="2">Membrane</location>
    </subcellularLocation>
</comment>
<evidence type="ECO:0000256" key="6">
    <source>
        <dbReference type="ARBA" id="ARBA00022643"/>
    </source>
</evidence>
<dbReference type="UniPathway" id="UPA00070">
    <property type="reaction ID" value="UER00946"/>
</dbReference>
<dbReference type="InterPro" id="IPR050074">
    <property type="entry name" value="DHO_dehydrogenase"/>
</dbReference>
<comment type="function">
    <text evidence="1 11">Catalyzes the conversion of dihydroorotate to orotate with quinone as electron acceptor.</text>
</comment>
<organism evidence="13 14">
    <name type="scientific">Tepidamorphus gemmatus</name>
    <dbReference type="NCBI Taxonomy" id="747076"/>
    <lineage>
        <taxon>Bacteria</taxon>
        <taxon>Pseudomonadati</taxon>
        <taxon>Pseudomonadota</taxon>
        <taxon>Alphaproteobacteria</taxon>
        <taxon>Hyphomicrobiales</taxon>
        <taxon>Tepidamorphaceae</taxon>
        <taxon>Tepidamorphus</taxon>
    </lineage>
</organism>
<feature type="binding site" evidence="11">
    <location>
        <begin position="244"/>
        <end position="245"/>
    </location>
    <ligand>
        <name>substrate</name>
    </ligand>
</feature>
<dbReference type="PROSITE" id="PS00912">
    <property type="entry name" value="DHODEHASE_2"/>
    <property type="match status" value="1"/>
</dbReference>
<reference evidence="13 14" key="1">
    <citation type="submission" date="2019-03" db="EMBL/GenBank/DDBJ databases">
        <title>Genomic Encyclopedia of Type Strains, Phase IV (KMG-IV): sequencing the most valuable type-strain genomes for metagenomic binning, comparative biology and taxonomic classification.</title>
        <authorList>
            <person name="Goeker M."/>
        </authorList>
    </citation>
    <scope>NUCLEOTIDE SEQUENCE [LARGE SCALE GENOMIC DNA]</scope>
    <source>
        <strain evidence="13 14">DSM 19345</strain>
    </source>
</reference>
<evidence type="ECO:0000256" key="5">
    <source>
        <dbReference type="ARBA" id="ARBA00022630"/>
    </source>
</evidence>
<evidence type="ECO:0000256" key="7">
    <source>
        <dbReference type="ARBA" id="ARBA00022975"/>
    </source>
</evidence>
<feature type="binding site" evidence="11">
    <location>
        <position position="215"/>
    </location>
    <ligand>
        <name>FMN</name>
        <dbReference type="ChEBI" id="CHEBI:58210"/>
    </ligand>
</feature>
<dbReference type="CDD" id="cd04738">
    <property type="entry name" value="DHOD_2_like"/>
    <property type="match status" value="1"/>
</dbReference>
<dbReference type="NCBIfam" id="TIGR01036">
    <property type="entry name" value="pyrD_sub2"/>
    <property type="match status" value="1"/>
</dbReference>
<evidence type="ECO:0000256" key="2">
    <source>
        <dbReference type="ARBA" id="ARBA00004370"/>
    </source>
</evidence>
<feature type="binding site" evidence="11">
    <location>
        <position position="66"/>
    </location>
    <ligand>
        <name>substrate</name>
    </ligand>
</feature>
<feature type="binding site" evidence="11">
    <location>
        <position position="170"/>
    </location>
    <ligand>
        <name>FMN</name>
        <dbReference type="ChEBI" id="CHEBI:58210"/>
    </ligand>
</feature>
<evidence type="ECO:0000313" key="14">
    <source>
        <dbReference type="Proteomes" id="UP000295678"/>
    </source>
</evidence>
<feature type="binding site" evidence="11">
    <location>
        <position position="294"/>
    </location>
    <ligand>
        <name>FMN</name>
        <dbReference type="ChEBI" id="CHEBI:58210"/>
    </ligand>
</feature>
<keyword evidence="7 11" id="KW-0665">Pyrimidine biosynthesis</keyword>
<dbReference type="EC" id="1.3.5.2" evidence="11"/>
<feature type="binding site" evidence="11">
    <location>
        <position position="265"/>
    </location>
    <ligand>
        <name>FMN</name>
        <dbReference type="ChEBI" id="CHEBI:58210"/>
    </ligand>
</feature>
<comment type="similarity">
    <text evidence="4 11">Belongs to the dihydroorotate dehydrogenase family. Type 2 subfamily.</text>
</comment>
<evidence type="ECO:0000256" key="1">
    <source>
        <dbReference type="ARBA" id="ARBA00003125"/>
    </source>
</evidence>
<dbReference type="PANTHER" id="PTHR48109:SF4">
    <property type="entry name" value="DIHYDROOROTATE DEHYDROGENASE (QUINONE), MITOCHONDRIAL"/>
    <property type="match status" value="1"/>
</dbReference>
<feature type="binding site" evidence="11">
    <location>
        <begin position="62"/>
        <end position="66"/>
    </location>
    <ligand>
        <name>FMN</name>
        <dbReference type="ChEBI" id="CHEBI:58210"/>
    </ligand>
</feature>
<dbReference type="GO" id="GO:0005886">
    <property type="term" value="C:plasma membrane"/>
    <property type="evidence" value="ECO:0007669"/>
    <property type="project" value="UniProtKB-SubCell"/>
</dbReference>
<comment type="catalytic activity">
    <reaction evidence="10 11">
        <text>(S)-dihydroorotate + a quinone = orotate + a quinol</text>
        <dbReference type="Rhea" id="RHEA:30187"/>
        <dbReference type="ChEBI" id="CHEBI:24646"/>
        <dbReference type="ChEBI" id="CHEBI:30839"/>
        <dbReference type="ChEBI" id="CHEBI:30864"/>
        <dbReference type="ChEBI" id="CHEBI:132124"/>
        <dbReference type="EC" id="1.3.5.2"/>
    </reaction>
</comment>
<dbReference type="NCBIfam" id="NF003652">
    <property type="entry name" value="PRK05286.2-5"/>
    <property type="match status" value="1"/>
</dbReference>
<dbReference type="InterPro" id="IPR001295">
    <property type="entry name" value="Dihydroorotate_DH_CS"/>
</dbReference>
<dbReference type="OrthoDB" id="9802377at2"/>
<dbReference type="InterPro" id="IPR005720">
    <property type="entry name" value="Dihydroorotate_DH_cat"/>
</dbReference>
<keyword evidence="11" id="KW-1003">Cell membrane</keyword>
<gene>
    <name evidence="11" type="primary">pyrD</name>
    <name evidence="13" type="ORF">EDC22_10182</name>
</gene>
<comment type="pathway">
    <text evidence="3 11">Pyrimidine metabolism; UMP biosynthesis via de novo pathway; orotate from (S)-dihydroorotate (quinone route): step 1/1.</text>
</comment>
<evidence type="ECO:0000313" key="13">
    <source>
        <dbReference type="EMBL" id="TCT13221.1"/>
    </source>
</evidence>
<feature type="active site" description="Nucleophile" evidence="11">
    <location>
        <position position="173"/>
    </location>
</feature>
<feature type="binding site" evidence="11">
    <location>
        <position position="170"/>
    </location>
    <ligand>
        <name>substrate</name>
    </ligand>
</feature>
<comment type="caution">
    <text evidence="13">The sequence shown here is derived from an EMBL/GenBank/DDBJ whole genome shotgun (WGS) entry which is preliminary data.</text>
</comment>
<dbReference type="InterPro" id="IPR013785">
    <property type="entry name" value="Aldolase_TIM"/>
</dbReference>
<feature type="binding site" evidence="11">
    <location>
        <position position="139"/>
    </location>
    <ligand>
        <name>FMN</name>
        <dbReference type="ChEBI" id="CHEBI:58210"/>
    </ligand>
</feature>
<dbReference type="GO" id="GO:0006207">
    <property type="term" value="P:'de novo' pyrimidine nucleobase biosynthetic process"/>
    <property type="evidence" value="ECO:0007669"/>
    <property type="project" value="UniProtKB-UniRule"/>
</dbReference>
<name>A0A4R3MHB9_9HYPH</name>
<dbReference type="GO" id="GO:0106430">
    <property type="term" value="F:dihydroorotate dehydrogenase (quinone) activity"/>
    <property type="evidence" value="ECO:0007669"/>
    <property type="project" value="UniProtKB-EC"/>
</dbReference>
<sequence>MISGLAALARPLLLALDPERAHALSIAALRTGLVGAEPEPDDPRLAVDLWDLRFPNPIGMAAGFDKHGEVPDALLGLGFGFVEIGTVAPNPQPGNPRPRVFRLPAERAIINRYGFNTEGHAAMLARLLMRTGKGIVGINIGANKDSTDRADDYVAGVHAFARHAGYLTINISSPNTPGLRDLQHEAALEDLLGRVSAARDAEAGLIGRRVPLALKIAPDLADTELDHIAAAVTRHGIDAVIVSNTTLARTGLTDPRAREPGGLSGRPLFHRSTVQLARMRQRLPAAIPLIGAGGVDSGETAWQKLRAGASLVQLYTGLVYEGLGLVRAIKRDLLRRLRREGFSSLGQAVGTGTDEWAARDPAGQREARP</sequence>
<feature type="binding site" evidence="11">
    <location>
        <position position="175"/>
    </location>
    <ligand>
        <name>substrate</name>
    </ligand>
</feature>
<feature type="domain" description="Dihydroorotate dehydrogenase catalytic" evidence="12">
    <location>
        <begin position="45"/>
        <end position="337"/>
    </location>
</feature>
<evidence type="ECO:0000256" key="8">
    <source>
        <dbReference type="ARBA" id="ARBA00023002"/>
    </source>
</evidence>
<evidence type="ECO:0000256" key="11">
    <source>
        <dbReference type="HAMAP-Rule" id="MF_00225"/>
    </source>
</evidence>
<dbReference type="SUPFAM" id="SSF51395">
    <property type="entry name" value="FMN-linked oxidoreductases"/>
    <property type="match status" value="1"/>
</dbReference>
<keyword evidence="9 11" id="KW-0472">Membrane</keyword>
<dbReference type="Gene3D" id="3.20.20.70">
    <property type="entry name" value="Aldolase class I"/>
    <property type="match status" value="1"/>
</dbReference>
<feature type="binding site" evidence="11">
    <location>
        <begin position="111"/>
        <end position="115"/>
    </location>
    <ligand>
        <name>substrate</name>
    </ligand>
</feature>
<dbReference type="GO" id="GO:0044205">
    <property type="term" value="P:'de novo' UMP biosynthetic process"/>
    <property type="evidence" value="ECO:0007669"/>
    <property type="project" value="UniProtKB-UniRule"/>
</dbReference>
<feature type="binding site" evidence="11">
    <location>
        <position position="243"/>
    </location>
    <ligand>
        <name>FMN</name>
        <dbReference type="ChEBI" id="CHEBI:58210"/>
    </ligand>
</feature>
<evidence type="ECO:0000256" key="9">
    <source>
        <dbReference type="ARBA" id="ARBA00023136"/>
    </source>
</evidence>